<proteinExistence type="predicted"/>
<reference evidence="1" key="1">
    <citation type="submission" date="2021-02" db="EMBL/GenBank/DDBJ databases">
        <title>First Annotated Genome of the Yellow-green Alga Tribonema minus.</title>
        <authorList>
            <person name="Mahan K.M."/>
        </authorList>
    </citation>
    <scope>NUCLEOTIDE SEQUENCE</scope>
    <source>
        <strain evidence="1">UTEX B ZZ1240</strain>
    </source>
</reference>
<organism evidence="1 2">
    <name type="scientific">Tribonema minus</name>
    <dbReference type="NCBI Taxonomy" id="303371"/>
    <lineage>
        <taxon>Eukaryota</taxon>
        <taxon>Sar</taxon>
        <taxon>Stramenopiles</taxon>
        <taxon>Ochrophyta</taxon>
        <taxon>PX clade</taxon>
        <taxon>Xanthophyceae</taxon>
        <taxon>Tribonematales</taxon>
        <taxon>Tribonemataceae</taxon>
        <taxon>Tribonema</taxon>
    </lineage>
</organism>
<evidence type="ECO:0008006" key="3">
    <source>
        <dbReference type="Google" id="ProtNLM"/>
    </source>
</evidence>
<dbReference type="AlphaFoldDB" id="A0A835ZJN2"/>
<accession>A0A835ZJN2</accession>
<keyword evidence="2" id="KW-1185">Reference proteome</keyword>
<comment type="caution">
    <text evidence="1">The sequence shown here is derived from an EMBL/GenBank/DDBJ whole genome shotgun (WGS) entry which is preliminary data.</text>
</comment>
<dbReference type="Proteomes" id="UP000664859">
    <property type="component" value="Unassembled WGS sequence"/>
</dbReference>
<dbReference type="OrthoDB" id="45247at2759"/>
<sequence length="259" mass="28968">MLASIPHNLVWSESTGPWKVLHTCKDCQTEQLAKYMRLVVTLMGRAPRDPLVGEERPSRLFFKLQSSEGVDVLSLAFPEVPWMFLFREPVEVMMSRMGAQRIGMEGTHDDVAQKLQQMAGKQAQQVRGGGSPPQAEMRNAKTLAGFCQKAITAAHEHPGKGMMVEYTYLPSVMWEEVLPKHFGVKIGLTERAALLKASEHYSKAAENSKTAFSDDKEAKHQAASPAVKAASDKILMPLYQQLQAMQMWLPEEQRQTVQS</sequence>
<evidence type="ECO:0000313" key="2">
    <source>
        <dbReference type="Proteomes" id="UP000664859"/>
    </source>
</evidence>
<dbReference type="EMBL" id="JAFCMP010000011">
    <property type="protein sequence ID" value="KAG5192049.1"/>
    <property type="molecule type" value="Genomic_DNA"/>
</dbReference>
<gene>
    <name evidence="1" type="ORF">JKP88DRAFT_271225</name>
</gene>
<protein>
    <recommendedName>
        <fullName evidence="3">Sulfotransferase</fullName>
    </recommendedName>
</protein>
<evidence type="ECO:0000313" key="1">
    <source>
        <dbReference type="EMBL" id="KAG5192049.1"/>
    </source>
</evidence>
<name>A0A835ZJN2_9STRA</name>